<keyword evidence="1" id="KW-0732">Signal</keyword>
<evidence type="ECO:0000256" key="1">
    <source>
        <dbReference type="SAM" id="SignalP"/>
    </source>
</evidence>
<dbReference type="EMBL" id="FORM01000002">
    <property type="protein sequence ID" value="SFI77663.1"/>
    <property type="molecule type" value="Genomic_DNA"/>
</dbReference>
<dbReference type="AlphaFoldDB" id="A0A1I3KYW2"/>
<dbReference type="Gene3D" id="2.180.10.10">
    <property type="entry name" value="RHS repeat-associated core"/>
    <property type="match status" value="1"/>
</dbReference>
<reference evidence="3" key="1">
    <citation type="submission" date="2016-10" db="EMBL/GenBank/DDBJ databases">
        <authorList>
            <person name="Varghese N."/>
            <person name="Submissions S."/>
        </authorList>
    </citation>
    <scope>NUCLEOTIDE SEQUENCE [LARGE SCALE GENOMIC DNA]</scope>
    <source>
        <strain evidence="3">DSM 28881</strain>
    </source>
</reference>
<feature type="chain" id="PRO_5011693233" description="YD repeat-containing protein" evidence="1">
    <location>
        <begin position="19"/>
        <end position="306"/>
    </location>
</feature>
<sequence>MKKVLVLLLSLSLFTACNDEPVEGYFAALDSDEGTIPGNTSDELKLASYTYDVETEAPFIGPLILNSDFNFNDDNKVNTLNVETIAFGFPFTTTGTVIRDTDGKITAIQTFDGSALVSQTDIFYSAGNTISQITHDDFDDNAEDYTFNFTTLNNQITKTEPGNPVTTVYTADGSGKLIDKSSFEAGELIQSEILTYDANDNCISVVSTGEFNNTTTYGFDSFSNPLKDGFSDQYWLSILDDDYEDEAGPAIVQFHGSNNWNSVSSEGTTVTLMINYDSTNRITSRSGVFSLSGIEIVQEEAFNYVN</sequence>
<accession>A0A1I3KYW2</accession>
<proteinExistence type="predicted"/>
<keyword evidence="3" id="KW-1185">Reference proteome</keyword>
<evidence type="ECO:0008006" key="4">
    <source>
        <dbReference type="Google" id="ProtNLM"/>
    </source>
</evidence>
<protein>
    <recommendedName>
        <fullName evidence="4">YD repeat-containing protein</fullName>
    </recommendedName>
</protein>
<dbReference type="Proteomes" id="UP000199559">
    <property type="component" value="Unassembled WGS sequence"/>
</dbReference>
<dbReference type="RefSeq" id="WP_090837681.1">
    <property type="nucleotide sequence ID" value="NZ_FORM01000002.1"/>
</dbReference>
<gene>
    <name evidence="2" type="ORF">SAMN05443431_102171</name>
</gene>
<organism evidence="2 3">
    <name type="scientific">Olleya namhaensis</name>
    <dbReference type="NCBI Taxonomy" id="1144750"/>
    <lineage>
        <taxon>Bacteria</taxon>
        <taxon>Pseudomonadati</taxon>
        <taxon>Bacteroidota</taxon>
        <taxon>Flavobacteriia</taxon>
        <taxon>Flavobacteriales</taxon>
        <taxon>Flavobacteriaceae</taxon>
    </lineage>
</organism>
<dbReference type="STRING" id="1144750.SAMN05443431_102171"/>
<evidence type="ECO:0000313" key="3">
    <source>
        <dbReference type="Proteomes" id="UP000199559"/>
    </source>
</evidence>
<name>A0A1I3KYW2_9FLAO</name>
<dbReference type="PROSITE" id="PS51257">
    <property type="entry name" value="PROKAR_LIPOPROTEIN"/>
    <property type="match status" value="1"/>
</dbReference>
<feature type="signal peptide" evidence="1">
    <location>
        <begin position="1"/>
        <end position="18"/>
    </location>
</feature>
<evidence type="ECO:0000313" key="2">
    <source>
        <dbReference type="EMBL" id="SFI77663.1"/>
    </source>
</evidence>